<sequence>MDASANMVTVGTECVTEDIRANPQGTMKNSFQEDKRLNKQQKTSCCSGANRVCLHHPNTHTYSCPCKYGYHEVNGNCVQISVSCGTPCSTHGQCYGASNGCTSCVSAYYPNTYKCCCKYDQRCIHVTGAYYCLDDIDRPTIPPIP</sequence>
<accession>A0ABP0F5J5</accession>
<reference evidence="1 2" key="1">
    <citation type="submission" date="2024-02" db="EMBL/GenBank/DDBJ databases">
        <authorList>
            <person name="Daric V."/>
            <person name="Darras S."/>
        </authorList>
    </citation>
    <scope>NUCLEOTIDE SEQUENCE [LARGE SCALE GENOMIC DNA]</scope>
</reference>
<proteinExistence type="predicted"/>
<evidence type="ECO:0000313" key="1">
    <source>
        <dbReference type="EMBL" id="CAK8673714.1"/>
    </source>
</evidence>
<name>A0ABP0F5J5_CLALP</name>
<protein>
    <recommendedName>
        <fullName evidence="3">EGF-like domain-containing protein</fullName>
    </recommendedName>
</protein>
<keyword evidence="2" id="KW-1185">Reference proteome</keyword>
<comment type="caution">
    <text evidence="1">The sequence shown here is derived from an EMBL/GenBank/DDBJ whole genome shotgun (WGS) entry which is preliminary data.</text>
</comment>
<evidence type="ECO:0008006" key="3">
    <source>
        <dbReference type="Google" id="ProtNLM"/>
    </source>
</evidence>
<evidence type="ECO:0000313" key="2">
    <source>
        <dbReference type="Proteomes" id="UP001642483"/>
    </source>
</evidence>
<gene>
    <name evidence="1" type="ORF">CVLEPA_LOCUS3478</name>
</gene>
<dbReference type="EMBL" id="CAWYQH010000002">
    <property type="protein sequence ID" value="CAK8673714.1"/>
    <property type="molecule type" value="Genomic_DNA"/>
</dbReference>
<organism evidence="1 2">
    <name type="scientific">Clavelina lepadiformis</name>
    <name type="common">Light-bulb sea squirt</name>
    <name type="synonym">Ascidia lepadiformis</name>
    <dbReference type="NCBI Taxonomy" id="159417"/>
    <lineage>
        <taxon>Eukaryota</taxon>
        <taxon>Metazoa</taxon>
        <taxon>Chordata</taxon>
        <taxon>Tunicata</taxon>
        <taxon>Ascidiacea</taxon>
        <taxon>Aplousobranchia</taxon>
        <taxon>Clavelinidae</taxon>
        <taxon>Clavelina</taxon>
    </lineage>
</organism>
<dbReference type="Proteomes" id="UP001642483">
    <property type="component" value="Unassembled WGS sequence"/>
</dbReference>